<dbReference type="EMBL" id="QXFW01002210">
    <property type="protein sequence ID" value="KAE8980846.1"/>
    <property type="molecule type" value="Genomic_DNA"/>
</dbReference>
<gene>
    <name evidence="1" type="ORF">PF011_g22267</name>
</gene>
<comment type="caution">
    <text evidence="1">The sequence shown here is derived from an EMBL/GenBank/DDBJ whole genome shotgun (WGS) entry which is preliminary data.</text>
</comment>
<proteinExistence type="predicted"/>
<dbReference type="Proteomes" id="UP000460718">
    <property type="component" value="Unassembled WGS sequence"/>
</dbReference>
<sequence>MRLPLDALWSAVDLEHRFTRLTSFLAGFAAISPGTHSVEGEFSALKQIKIAQRSSMISYAIEGQLQAKQYFELLAMVNKVNNKADAETVTGDIGKG</sequence>
<accession>A0A6A3ICT7</accession>
<reference evidence="1 2" key="1">
    <citation type="submission" date="2018-09" db="EMBL/GenBank/DDBJ databases">
        <title>Genomic investigation of the strawberry pathogen Phytophthora fragariae indicates pathogenicity is determined by transcriptional variation in three key races.</title>
        <authorList>
            <person name="Adams T.M."/>
            <person name="Armitage A.D."/>
            <person name="Sobczyk M.K."/>
            <person name="Bates H.J."/>
            <person name="Dunwell J.M."/>
            <person name="Nellist C.F."/>
            <person name="Harrison R.J."/>
        </authorList>
    </citation>
    <scope>NUCLEOTIDE SEQUENCE [LARGE SCALE GENOMIC DNA]</scope>
    <source>
        <strain evidence="1 2">SCRP245</strain>
    </source>
</reference>
<evidence type="ECO:0000313" key="1">
    <source>
        <dbReference type="EMBL" id="KAE8980846.1"/>
    </source>
</evidence>
<organism evidence="1 2">
    <name type="scientific">Phytophthora fragariae</name>
    <dbReference type="NCBI Taxonomy" id="53985"/>
    <lineage>
        <taxon>Eukaryota</taxon>
        <taxon>Sar</taxon>
        <taxon>Stramenopiles</taxon>
        <taxon>Oomycota</taxon>
        <taxon>Peronosporomycetes</taxon>
        <taxon>Peronosporales</taxon>
        <taxon>Peronosporaceae</taxon>
        <taxon>Phytophthora</taxon>
    </lineage>
</organism>
<dbReference type="AlphaFoldDB" id="A0A6A3ICT7"/>
<name>A0A6A3ICT7_9STRA</name>
<protein>
    <submittedName>
        <fullName evidence="1">Uncharacterized protein</fullName>
    </submittedName>
</protein>
<evidence type="ECO:0000313" key="2">
    <source>
        <dbReference type="Proteomes" id="UP000460718"/>
    </source>
</evidence>